<organism evidence="1 2">
    <name type="scientific">Pseudomonas taiwanensis SJ9</name>
    <dbReference type="NCBI Taxonomy" id="1388762"/>
    <lineage>
        <taxon>Bacteria</taxon>
        <taxon>Pseudomonadati</taxon>
        <taxon>Pseudomonadota</taxon>
        <taxon>Gammaproteobacteria</taxon>
        <taxon>Pseudomonadales</taxon>
        <taxon>Pseudomonadaceae</taxon>
        <taxon>Pseudomonas</taxon>
    </lineage>
</organism>
<dbReference type="AlphaFoldDB" id="V7D4U4"/>
<evidence type="ECO:0000313" key="1">
    <source>
        <dbReference type="EMBL" id="ESW36286.1"/>
    </source>
</evidence>
<evidence type="ECO:0000313" key="2">
    <source>
        <dbReference type="Proteomes" id="UP000018511"/>
    </source>
</evidence>
<sequence>MVGLLGPVRTLFSIIENPNIQVVIVRVLKIRSWMLILSKMDQMQEKFLQLIWMLSIGTIPESQLNTTSQSLNTGTNKAIILLALHGMIFTMM</sequence>
<dbReference type="EMBL" id="AXUP01000597">
    <property type="protein sequence ID" value="ESW36286.1"/>
    <property type="molecule type" value="Genomic_DNA"/>
</dbReference>
<name>V7D4U4_9PSED</name>
<comment type="caution">
    <text evidence="1">The sequence shown here is derived from an EMBL/GenBank/DDBJ whole genome shotgun (WGS) entry which is preliminary data.</text>
</comment>
<dbReference type="Proteomes" id="UP000018511">
    <property type="component" value="Unassembled WGS sequence"/>
</dbReference>
<reference evidence="1 2" key="1">
    <citation type="submission" date="2013-10" db="EMBL/GenBank/DDBJ databases">
        <title>Whole Genome Shotgun Sequence of Pseudomonas taiwanensis SJ9.</title>
        <authorList>
            <person name="Hong S.-J."/>
            <person name="Shin J.-H."/>
        </authorList>
    </citation>
    <scope>NUCLEOTIDE SEQUENCE [LARGE SCALE GENOMIC DNA]</scope>
    <source>
        <strain evidence="1 2">SJ9</strain>
    </source>
</reference>
<gene>
    <name evidence="1" type="ORF">O164_30820</name>
</gene>
<proteinExistence type="predicted"/>
<accession>V7D4U4</accession>
<protein>
    <submittedName>
        <fullName evidence="1">Uncharacterized protein</fullName>
    </submittedName>
</protein>